<dbReference type="InterPro" id="IPR011009">
    <property type="entry name" value="Kinase-like_dom_sf"/>
</dbReference>
<dbReference type="Gene3D" id="1.25.10.10">
    <property type="entry name" value="Leucine-rich Repeat Variant"/>
    <property type="match status" value="1"/>
</dbReference>
<feature type="region of interest" description="Disordered" evidence="2">
    <location>
        <begin position="626"/>
        <end position="678"/>
    </location>
</feature>
<protein>
    <recommendedName>
        <fullName evidence="3">Protein kinase domain-containing protein</fullName>
    </recommendedName>
</protein>
<dbReference type="InterPro" id="IPR000719">
    <property type="entry name" value="Prot_kinase_dom"/>
</dbReference>
<dbReference type="PROSITE" id="PS50077">
    <property type="entry name" value="HEAT_REPEAT"/>
    <property type="match status" value="2"/>
</dbReference>
<feature type="compositionally biased region" description="Low complexity" evidence="2">
    <location>
        <begin position="754"/>
        <end position="775"/>
    </location>
</feature>
<feature type="compositionally biased region" description="Low complexity" evidence="2">
    <location>
        <begin position="626"/>
        <end position="650"/>
    </location>
</feature>
<dbReference type="AlphaFoldDB" id="A0AAW1SK62"/>
<feature type="compositionally biased region" description="Low complexity" evidence="2">
    <location>
        <begin position="696"/>
        <end position="706"/>
    </location>
</feature>
<feature type="domain" description="Protein kinase" evidence="3">
    <location>
        <begin position="17"/>
        <end position="277"/>
    </location>
</feature>
<reference evidence="4 5" key="1">
    <citation type="journal article" date="2024" name="Nat. Commun.">
        <title>Phylogenomics reveals the evolutionary origins of lichenization in chlorophyte algae.</title>
        <authorList>
            <person name="Puginier C."/>
            <person name="Libourel C."/>
            <person name="Otte J."/>
            <person name="Skaloud P."/>
            <person name="Haon M."/>
            <person name="Grisel S."/>
            <person name="Petersen M."/>
            <person name="Berrin J.G."/>
            <person name="Delaux P.M."/>
            <person name="Dal Grande F."/>
            <person name="Keller J."/>
        </authorList>
    </citation>
    <scope>NUCLEOTIDE SEQUENCE [LARGE SCALE GENOMIC DNA]</scope>
    <source>
        <strain evidence="4 5">SAG 245.80</strain>
    </source>
</reference>
<feature type="compositionally biased region" description="Gly residues" evidence="2">
    <location>
        <begin position="741"/>
        <end position="753"/>
    </location>
</feature>
<dbReference type="GO" id="GO:0004672">
    <property type="term" value="F:protein kinase activity"/>
    <property type="evidence" value="ECO:0007669"/>
    <property type="project" value="InterPro"/>
</dbReference>
<dbReference type="InterPro" id="IPR016024">
    <property type="entry name" value="ARM-type_fold"/>
</dbReference>
<evidence type="ECO:0000256" key="2">
    <source>
        <dbReference type="SAM" id="MobiDB-lite"/>
    </source>
</evidence>
<evidence type="ECO:0000259" key="3">
    <source>
        <dbReference type="PROSITE" id="PS50011"/>
    </source>
</evidence>
<dbReference type="Gene3D" id="1.10.510.10">
    <property type="entry name" value="Transferase(Phosphotransferase) domain 1"/>
    <property type="match status" value="1"/>
</dbReference>
<feature type="region of interest" description="Disordered" evidence="2">
    <location>
        <begin position="695"/>
        <end position="817"/>
    </location>
</feature>
<feature type="repeat" description="HEAT" evidence="1">
    <location>
        <begin position="515"/>
        <end position="551"/>
    </location>
</feature>
<evidence type="ECO:0000313" key="4">
    <source>
        <dbReference type="EMBL" id="KAK9846271.1"/>
    </source>
</evidence>
<feature type="repeat" description="HEAT" evidence="1">
    <location>
        <begin position="359"/>
        <end position="397"/>
    </location>
</feature>
<dbReference type="PROSITE" id="PS50011">
    <property type="entry name" value="PROTEIN_KINASE_DOM"/>
    <property type="match status" value="1"/>
</dbReference>
<organism evidence="4 5">
    <name type="scientific">Elliptochloris bilobata</name>
    <dbReference type="NCBI Taxonomy" id="381761"/>
    <lineage>
        <taxon>Eukaryota</taxon>
        <taxon>Viridiplantae</taxon>
        <taxon>Chlorophyta</taxon>
        <taxon>core chlorophytes</taxon>
        <taxon>Trebouxiophyceae</taxon>
        <taxon>Trebouxiophyceae incertae sedis</taxon>
        <taxon>Elliptochloris clade</taxon>
        <taxon>Elliptochloris</taxon>
    </lineage>
</organism>
<dbReference type="EMBL" id="JALJOU010000001">
    <property type="protein sequence ID" value="KAK9846271.1"/>
    <property type="molecule type" value="Genomic_DNA"/>
</dbReference>
<dbReference type="Proteomes" id="UP001445335">
    <property type="component" value="Unassembled WGS sequence"/>
</dbReference>
<keyword evidence="5" id="KW-1185">Reference proteome</keyword>
<dbReference type="PANTHER" id="PTHR12984:SF3">
    <property type="entry name" value="N-TERMINAL KINASE-LIKE PROTEIN"/>
    <property type="match status" value="1"/>
</dbReference>
<dbReference type="SMART" id="SM00220">
    <property type="entry name" value="S_TKc"/>
    <property type="match status" value="1"/>
</dbReference>
<feature type="compositionally biased region" description="Pro residues" evidence="2">
    <location>
        <begin position="707"/>
        <end position="724"/>
    </location>
</feature>
<dbReference type="GO" id="GO:0005524">
    <property type="term" value="F:ATP binding"/>
    <property type="evidence" value="ECO:0007669"/>
    <property type="project" value="InterPro"/>
</dbReference>
<name>A0AAW1SK62_9CHLO</name>
<gene>
    <name evidence="4" type="ORF">WJX81_000505</name>
</gene>
<feature type="compositionally biased region" description="Gly residues" evidence="2">
    <location>
        <begin position="788"/>
        <end position="810"/>
    </location>
</feature>
<dbReference type="Gene3D" id="3.30.200.20">
    <property type="entry name" value="Phosphorylase Kinase, domain 1"/>
    <property type="match status" value="1"/>
</dbReference>
<dbReference type="InterPro" id="IPR021133">
    <property type="entry name" value="HEAT_type_2"/>
</dbReference>
<proteinExistence type="predicted"/>
<dbReference type="SUPFAM" id="SSF48371">
    <property type="entry name" value="ARM repeat"/>
    <property type="match status" value="1"/>
</dbReference>
<accession>A0AAW1SK62</accession>
<dbReference type="SUPFAM" id="SSF56112">
    <property type="entry name" value="Protein kinase-like (PK-like)"/>
    <property type="match status" value="1"/>
</dbReference>
<dbReference type="InterPro" id="IPR051177">
    <property type="entry name" value="CIK-Related_Protein"/>
</dbReference>
<sequence length="829" mass="84842">MFAKLTALVSSGPSFPYTLGEAYGTAWGSWTHFKGKAKEDGAAVSIFKISAASKGDPKLQSARNGVKRLKMVRHPNILAFKDTMELDDKHETIIYVVTEPVTPLAEMLAELDVQGEARNEYLAMGLYHIAKAVGFLNNDCQLIHGNVCMRAVVVTPQLDWCLHAFDLLCEASGPPLGSSEPWPLAAGAWAIGSQYKAAEVGKADWSAVQQGPPWAVDAWGLGCLMHEAYAGQALARIEDLRSIDAIPKAVLPSYQRLLASQPSRRLNPTKLAEAPALKNSLVDTIAFLESLAVKDSAEKDLFFKRLPAALPALPAPVAQRKLLPMLASALEFGGAPAVALGALLQIGATLDADDFAARVVPALSKLFASNDRTIRRSLLESINSYGQHLGSAAVEEQVYPHVATGFTDSNAYLRELTLKSMLVLAPKLSQKTLNQSLLKYLAKLQVDEEAAIRANTTILLGNLAPHLGEAACRRVLLNAFTRALKDGFPPARVAGLKAMIATAERHLPEEAATRIVPAVAPLAIDPVPEVRQNALAVLDAFTAVLKAHTRKLDEAARAAAARADGSGAAAGGALGDGAGAPGTTWGAALGTSGLGWAMSSMGLAARGGGGGGGAVPGAMQGFGPGNAPAAAAAPAPASGGAAAAPAMASPPLQPGNAAARADGWDDGGAGDGWDGDGDMIALEDAAELAARERLNRPAARGAAMRPPAAPRGPPMRLPPPPAPPKRGAGAGGASADDLLGGSDGWDDGGGGGSPVSTASAASAFSSVSAGSATRSAAERARSAHVAVPGGGRGRGSGGRLGASRLGGGGAMKLNGAKLGAKKSDDLFDF</sequence>
<evidence type="ECO:0000313" key="5">
    <source>
        <dbReference type="Proteomes" id="UP001445335"/>
    </source>
</evidence>
<dbReference type="PANTHER" id="PTHR12984">
    <property type="entry name" value="SCY1-RELATED S/T PROTEIN KINASE-LIKE"/>
    <property type="match status" value="1"/>
</dbReference>
<dbReference type="InterPro" id="IPR011989">
    <property type="entry name" value="ARM-like"/>
</dbReference>
<evidence type="ECO:0000256" key="1">
    <source>
        <dbReference type="PROSITE-ProRule" id="PRU00103"/>
    </source>
</evidence>
<comment type="caution">
    <text evidence="4">The sequence shown here is derived from an EMBL/GenBank/DDBJ whole genome shotgun (WGS) entry which is preliminary data.</text>
</comment>